<dbReference type="InterPro" id="IPR018060">
    <property type="entry name" value="HTH_AraC"/>
</dbReference>
<dbReference type="Gene3D" id="3.40.50.2300">
    <property type="match status" value="1"/>
</dbReference>
<evidence type="ECO:0000313" key="11">
    <source>
        <dbReference type="EMBL" id="MFC5465195.1"/>
    </source>
</evidence>
<evidence type="ECO:0000256" key="2">
    <source>
        <dbReference type="ARBA" id="ARBA00022490"/>
    </source>
</evidence>
<evidence type="ECO:0000256" key="1">
    <source>
        <dbReference type="ARBA" id="ARBA00004496"/>
    </source>
</evidence>
<dbReference type="InterPro" id="IPR020449">
    <property type="entry name" value="Tscrpt_reg_AraC-type_HTH"/>
</dbReference>
<protein>
    <submittedName>
        <fullName evidence="11">Response regulator</fullName>
    </submittedName>
</protein>
<keyword evidence="4" id="KW-0902">Two-component regulatory system</keyword>
<dbReference type="Pfam" id="PF00072">
    <property type="entry name" value="Response_reg"/>
    <property type="match status" value="1"/>
</dbReference>
<evidence type="ECO:0000256" key="7">
    <source>
        <dbReference type="ARBA" id="ARBA00023163"/>
    </source>
</evidence>
<dbReference type="PROSITE" id="PS01124">
    <property type="entry name" value="HTH_ARAC_FAMILY_2"/>
    <property type="match status" value="1"/>
</dbReference>
<dbReference type="PROSITE" id="PS50110">
    <property type="entry name" value="RESPONSE_REGULATORY"/>
    <property type="match status" value="1"/>
</dbReference>
<dbReference type="EMBL" id="JBHSMC010000014">
    <property type="protein sequence ID" value="MFC5465195.1"/>
    <property type="molecule type" value="Genomic_DNA"/>
</dbReference>
<keyword evidence="7" id="KW-0804">Transcription</keyword>
<comment type="subcellular location">
    <subcellularLocation>
        <location evidence="1">Cytoplasm</location>
    </subcellularLocation>
</comment>
<keyword evidence="12" id="KW-1185">Reference proteome</keyword>
<dbReference type="PANTHER" id="PTHR42713:SF3">
    <property type="entry name" value="TRANSCRIPTIONAL REGULATORY PROTEIN HPTR"/>
    <property type="match status" value="1"/>
</dbReference>
<name>A0ABW0LHG6_9BACI</name>
<feature type="domain" description="HTH araC/xylS-type" evidence="9">
    <location>
        <begin position="417"/>
        <end position="514"/>
    </location>
</feature>
<dbReference type="SMART" id="SM00342">
    <property type="entry name" value="HTH_ARAC"/>
    <property type="match status" value="1"/>
</dbReference>
<feature type="domain" description="Response regulatory" evidence="10">
    <location>
        <begin position="3"/>
        <end position="120"/>
    </location>
</feature>
<accession>A0ABW0LHG6</accession>
<dbReference type="PANTHER" id="PTHR42713">
    <property type="entry name" value="HISTIDINE KINASE-RELATED"/>
    <property type="match status" value="1"/>
</dbReference>
<dbReference type="SUPFAM" id="SSF46689">
    <property type="entry name" value="Homeodomain-like"/>
    <property type="match status" value="2"/>
</dbReference>
<dbReference type="Pfam" id="PF12833">
    <property type="entry name" value="HTH_18"/>
    <property type="match status" value="1"/>
</dbReference>
<sequence>MYNVLIVDDEPMIRDGLKTIIPWTSYGFQVVDTAADAVDALKKYKAHQIDLMLMDIRMPGMDGLQLMSEIRNTDTRIHFIILSGYSEFEYAKRAINANVTGYLLKPVDEDELIQYLEIVRTKLQQEKGIELLEKDTLTFQKDHLLQTLIHLNKDEQEAITEESLTLFIDWVKYRLIVMELISKREVENKLLFDMKQRLKEIFEPEKGYVFMYEQKISILLKDHAITEEKLVDLYQKVTEVMIGDHSVCCSISKEFTNIKAINKAYHEVKSLLDRKFFYHENGFIQSDSQPTFQTRKNIEYVNKEFPLHSFAEKLYYAIDIANQMAIKDTLQEAAQVMVDLQFCEEKMKKSFVQLMTAILSKCSATKPELQSEITTITGNIGEIHYQHNIKQLINYLYTSLRKVIENLDIGDQTIQIKKLIDFIHRNYHENLKLEALAELFNYNSAYLGKLFKNYTGQYFNTYLDQVRMENAKTYLTQGLKVYRVAERVGYSNVDYFHHKFKKYVGMSPSKFRKSRVK</sequence>
<dbReference type="SUPFAM" id="SSF52172">
    <property type="entry name" value="CheY-like"/>
    <property type="match status" value="1"/>
</dbReference>
<keyword evidence="3 8" id="KW-0597">Phosphoprotein</keyword>
<reference evidence="12" key="1">
    <citation type="journal article" date="2019" name="Int. J. Syst. Evol. Microbiol.">
        <title>The Global Catalogue of Microorganisms (GCM) 10K type strain sequencing project: providing services to taxonomists for standard genome sequencing and annotation.</title>
        <authorList>
            <consortium name="The Broad Institute Genomics Platform"/>
            <consortium name="The Broad Institute Genome Sequencing Center for Infectious Disease"/>
            <person name="Wu L."/>
            <person name="Ma J."/>
        </authorList>
    </citation>
    <scope>NUCLEOTIDE SEQUENCE [LARGE SCALE GENOMIC DNA]</scope>
    <source>
        <strain evidence="12">CGMCC 1.12237</strain>
    </source>
</reference>
<keyword evidence="6" id="KW-0238">DNA-binding</keyword>
<keyword evidence="5" id="KW-0805">Transcription regulation</keyword>
<dbReference type="Gene3D" id="1.10.10.60">
    <property type="entry name" value="Homeodomain-like"/>
    <property type="match status" value="2"/>
</dbReference>
<dbReference type="RefSeq" id="WP_382351200.1">
    <property type="nucleotide sequence ID" value="NZ_JBHSMC010000014.1"/>
</dbReference>
<evidence type="ECO:0000256" key="8">
    <source>
        <dbReference type="PROSITE-ProRule" id="PRU00169"/>
    </source>
</evidence>
<dbReference type="InterPro" id="IPR011006">
    <property type="entry name" value="CheY-like_superfamily"/>
</dbReference>
<evidence type="ECO:0000256" key="4">
    <source>
        <dbReference type="ARBA" id="ARBA00023012"/>
    </source>
</evidence>
<dbReference type="InterPro" id="IPR051552">
    <property type="entry name" value="HptR"/>
</dbReference>
<evidence type="ECO:0000256" key="5">
    <source>
        <dbReference type="ARBA" id="ARBA00023015"/>
    </source>
</evidence>
<dbReference type="InterPro" id="IPR009057">
    <property type="entry name" value="Homeodomain-like_sf"/>
</dbReference>
<evidence type="ECO:0000259" key="9">
    <source>
        <dbReference type="PROSITE" id="PS01124"/>
    </source>
</evidence>
<dbReference type="SMART" id="SM00448">
    <property type="entry name" value="REC"/>
    <property type="match status" value="1"/>
</dbReference>
<dbReference type="InterPro" id="IPR018062">
    <property type="entry name" value="HTH_AraC-typ_CS"/>
</dbReference>
<comment type="caution">
    <text evidence="11">The sequence shown here is derived from an EMBL/GenBank/DDBJ whole genome shotgun (WGS) entry which is preliminary data.</text>
</comment>
<organism evidence="11 12">
    <name type="scientific">Lederbergia graminis</name>
    <dbReference type="NCBI Taxonomy" id="735518"/>
    <lineage>
        <taxon>Bacteria</taxon>
        <taxon>Bacillati</taxon>
        <taxon>Bacillota</taxon>
        <taxon>Bacilli</taxon>
        <taxon>Bacillales</taxon>
        <taxon>Bacillaceae</taxon>
        <taxon>Lederbergia</taxon>
    </lineage>
</organism>
<dbReference type="Proteomes" id="UP001596147">
    <property type="component" value="Unassembled WGS sequence"/>
</dbReference>
<evidence type="ECO:0000256" key="6">
    <source>
        <dbReference type="ARBA" id="ARBA00023125"/>
    </source>
</evidence>
<dbReference type="PRINTS" id="PR00032">
    <property type="entry name" value="HTHARAC"/>
</dbReference>
<evidence type="ECO:0000256" key="3">
    <source>
        <dbReference type="ARBA" id="ARBA00022553"/>
    </source>
</evidence>
<dbReference type="CDD" id="cd17536">
    <property type="entry name" value="REC_YesN-like"/>
    <property type="match status" value="1"/>
</dbReference>
<proteinExistence type="predicted"/>
<dbReference type="PROSITE" id="PS00041">
    <property type="entry name" value="HTH_ARAC_FAMILY_1"/>
    <property type="match status" value="1"/>
</dbReference>
<evidence type="ECO:0000313" key="12">
    <source>
        <dbReference type="Proteomes" id="UP001596147"/>
    </source>
</evidence>
<dbReference type="InterPro" id="IPR001789">
    <property type="entry name" value="Sig_transdc_resp-reg_receiver"/>
</dbReference>
<feature type="modified residue" description="4-aspartylphosphate" evidence="8">
    <location>
        <position position="55"/>
    </location>
</feature>
<gene>
    <name evidence="11" type="ORF">ACFPM4_10590</name>
</gene>
<evidence type="ECO:0000259" key="10">
    <source>
        <dbReference type="PROSITE" id="PS50110"/>
    </source>
</evidence>
<keyword evidence="2" id="KW-0963">Cytoplasm</keyword>